<keyword evidence="2" id="KW-1185">Reference proteome</keyword>
<dbReference type="EMBL" id="JARQZJ010000138">
    <property type="protein sequence ID" value="KAK9892761.1"/>
    <property type="molecule type" value="Genomic_DNA"/>
</dbReference>
<dbReference type="Proteomes" id="UP001431783">
    <property type="component" value="Unassembled WGS sequence"/>
</dbReference>
<proteinExistence type="predicted"/>
<comment type="caution">
    <text evidence="1">The sequence shown here is derived from an EMBL/GenBank/DDBJ whole genome shotgun (WGS) entry which is preliminary data.</text>
</comment>
<gene>
    <name evidence="1" type="ORF">WA026_021953</name>
</gene>
<reference evidence="1 2" key="1">
    <citation type="submission" date="2023-03" db="EMBL/GenBank/DDBJ databases">
        <title>Genome insight into feeding habits of ladybird beetles.</title>
        <authorList>
            <person name="Li H.-S."/>
            <person name="Huang Y.-H."/>
            <person name="Pang H."/>
        </authorList>
    </citation>
    <scope>NUCLEOTIDE SEQUENCE [LARGE SCALE GENOMIC DNA]</scope>
    <source>
        <strain evidence="1">SYSU_2023b</strain>
        <tissue evidence="1">Whole body</tissue>
    </source>
</reference>
<protein>
    <submittedName>
        <fullName evidence="1">Uncharacterized protein</fullName>
    </submittedName>
</protein>
<evidence type="ECO:0000313" key="1">
    <source>
        <dbReference type="EMBL" id="KAK9892761.1"/>
    </source>
</evidence>
<evidence type="ECO:0000313" key="2">
    <source>
        <dbReference type="Proteomes" id="UP001431783"/>
    </source>
</evidence>
<organism evidence="1 2">
    <name type="scientific">Henosepilachna vigintioctopunctata</name>
    <dbReference type="NCBI Taxonomy" id="420089"/>
    <lineage>
        <taxon>Eukaryota</taxon>
        <taxon>Metazoa</taxon>
        <taxon>Ecdysozoa</taxon>
        <taxon>Arthropoda</taxon>
        <taxon>Hexapoda</taxon>
        <taxon>Insecta</taxon>
        <taxon>Pterygota</taxon>
        <taxon>Neoptera</taxon>
        <taxon>Endopterygota</taxon>
        <taxon>Coleoptera</taxon>
        <taxon>Polyphaga</taxon>
        <taxon>Cucujiformia</taxon>
        <taxon>Coccinelloidea</taxon>
        <taxon>Coccinellidae</taxon>
        <taxon>Epilachninae</taxon>
        <taxon>Epilachnini</taxon>
        <taxon>Henosepilachna</taxon>
    </lineage>
</organism>
<name>A0AAW1VH86_9CUCU</name>
<sequence>MMQINLKKFAIKRNVDLISRLRPVAAALNEMQSNTCGLADFVIIWKKLLSVFEEEEGCKIRNFDLNIIKRVIIRYKQAITPAHC</sequence>
<dbReference type="AlphaFoldDB" id="A0AAW1VH86"/>
<accession>A0AAW1VH86</accession>